<dbReference type="PANTHER" id="PTHR30595">
    <property type="entry name" value="GLPR-RELATED TRANSCRIPTIONAL REPRESSOR"/>
    <property type="match status" value="1"/>
</dbReference>
<dbReference type="Proteomes" id="UP000031524">
    <property type="component" value="Chromosome"/>
</dbReference>
<dbReference type="Gene3D" id="3.30.565.60">
    <property type="match status" value="1"/>
</dbReference>
<dbReference type="Pfam" id="PF04326">
    <property type="entry name" value="SLFN_AlbA_2"/>
    <property type="match status" value="1"/>
</dbReference>
<dbReference type="Pfam" id="PF13749">
    <property type="entry name" value="HATPase_c_4"/>
    <property type="match status" value="1"/>
</dbReference>
<dbReference type="Gene3D" id="1.10.10.10">
    <property type="entry name" value="Winged helix-like DNA-binding domain superfamily/Winged helix DNA-binding domain"/>
    <property type="match status" value="2"/>
</dbReference>
<reference evidence="2 3" key="1">
    <citation type="submission" date="2013-04" db="EMBL/GenBank/DDBJ databases">
        <title>Complete genome sequence of Corynebacterium humireducens DSM 45392(T), isolated from a wastewater-fed microbial fuel cell.</title>
        <authorList>
            <person name="Ruckert C."/>
            <person name="Albersmeier A."/>
            <person name="Kalinowski J."/>
        </authorList>
    </citation>
    <scope>NUCLEOTIDE SEQUENCE [LARGE SCALE GENOMIC DNA]</scope>
    <source>
        <strain evidence="3">MFC-5</strain>
    </source>
</reference>
<dbReference type="PANTHER" id="PTHR30595:SF6">
    <property type="entry name" value="SCHLAFEN ALBA-2 DOMAIN-CONTAINING PROTEIN"/>
    <property type="match status" value="1"/>
</dbReference>
<proteinExistence type="predicted"/>
<dbReference type="RefSeq" id="WP_040084656.1">
    <property type="nucleotide sequence ID" value="NZ_BCSU01000008.1"/>
</dbReference>
<dbReference type="OrthoDB" id="9805115at2"/>
<dbReference type="KEGG" id="chm:B842_00820"/>
<dbReference type="InterPro" id="IPR007421">
    <property type="entry name" value="Schlafen_AlbA_2_dom"/>
</dbReference>
<dbReference type="AlphaFoldDB" id="A0A0B5CZR8"/>
<keyword evidence="3" id="KW-1185">Reference proteome</keyword>
<dbReference type="InterPro" id="IPR038475">
    <property type="entry name" value="RecG_C_sf"/>
</dbReference>
<organism evidence="2 3">
    <name type="scientific">Corynebacterium humireducens NBRC 106098 = DSM 45392</name>
    <dbReference type="NCBI Taxonomy" id="1223515"/>
    <lineage>
        <taxon>Bacteria</taxon>
        <taxon>Bacillati</taxon>
        <taxon>Actinomycetota</taxon>
        <taxon>Actinomycetes</taxon>
        <taxon>Mycobacteriales</taxon>
        <taxon>Corynebacteriaceae</taxon>
        <taxon>Corynebacterium</taxon>
    </lineage>
</organism>
<dbReference type="SUPFAM" id="SSF46785">
    <property type="entry name" value="Winged helix' DNA-binding domain"/>
    <property type="match status" value="1"/>
</dbReference>
<evidence type="ECO:0000259" key="1">
    <source>
        <dbReference type="Pfam" id="PF04326"/>
    </source>
</evidence>
<dbReference type="HOGENOM" id="CLU_024970_7_1_11"/>
<dbReference type="STRING" id="1223515.B842_00820"/>
<gene>
    <name evidence="2" type="ORF">B842_00820</name>
</gene>
<dbReference type="InterPro" id="IPR036388">
    <property type="entry name" value="WH-like_DNA-bd_sf"/>
</dbReference>
<dbReference type="InterPro" id="IPR036390">
    <property type="entry name" value="WH_DNA-bd_sf"/>
</dbReference>
<sequence length="556" mass="61183">MDADTALRIISGGETLTVEFKRRRSSQDLNDRKLVEAVACMANGQGGHIFIGVENDGTVSGSYPWHKTGTDPRAIESLIQHNTRPSLATVAHLINTDGVEILVIEVPRSTTPIATQHGVYQRRVLRATGDPQCLAMDPAYLFSQYHTAHARDWATLPAIGATLDDLDPSEFNRLRKLIAAGPGDKTLSQLDDEEILRGMGLYDDSADPVKLGAVLLFGTLPALARWIPNHEVLLQIFAGTAVKVNFRTRGPLFQVMEEIADRIEPYRHEDEITVGILRIGLVNLPERASREAVANALVHRDYTMLGPIQIRLDDDEFRVTSPGGLPRPVTLDTIFDASTPRSPALADAFKRAGLVERSGRGVKIMFESMLTSGHMEPDFHGTTDEIVSVGLPVTVADREFAAFTARWTQSHPELSVRSLRLIRSLRNDGPSHASGLAERLSESPQRISRELTELADFGLVAIIPGARGNQYRLGPVFHDIVGRRGDFVRSTKVDETRAAQLLLAYVDDFGSINRTQAADTCGISGQQAYRFLRELVDTGELVMEGRGRGTRYVRPS</sequence>
<evidence type="ECO:0000313" key="2">
    <source>
        <dbReference type="EMBL" id="AJE32020.1"/>
    </source>
</evidence>
<dbReference type="InterPro" id="IPR038461">
    <property type="entry name" value="Schlafen_AlbA_2_dom_sf"/>
</dbReference>
<name>A0A0B5CZR8_9CORY</name>
<accession>A0A0B5CZR8</accession>
<dbReference type="Gene3D" id="3.30.950.30">
    <property type="entry name" value="Schlafen, AAA domain"/>
    <property type="match status" value="1"/>
</dbReference>
<feature type="domain" description="Schlafen AlbA-2" evidence="1">
    <location>
        <begin position="14"/>
        <end position="123"/>
    </location>
</feature>
<dbReference type="EMBL" id="CP005286">
    <property type="protein sequence ID" value="AJE32020.1"/>
    <property type="molecule type" value="Genomic_DNA"/>
</dbReference>
<protein>
    <recommendedName>
        <fullName evidence="1">Schlafen AlbA-2 domain-containing protein</fullName>
    </recommendedName>
</protein>
<evidence type="ECO:0000313" key="3">
    <source>
        <dbReference type="Proteomes" id="UP000031524"/>
    </source>
</evidence>